<dbReference type="Gene3D" id="3.40.1170.60">
    <property type="match status" value="1"/>
</dbReference>
<comment type="caution">
    <text evidence="3">The sequence shown here is derived from an EMBL/GenBank/DDBJ whole genome shotgun (WGS) entry which is preliminary data.</text>
</comment>
<dbReference type="Proteomes" id="UP000297668">
    <property type="component" value="Unassembled WGS sequence"/>
</dbReference>
<protein>
    <recommendedName>
        <fullName evidence="2">UmuC domain-containing protein</fullName>
    </recommendedName>
</protein>
<evidence type="ECO:0000313" key="4">
    <source>
        <dbReference type="Proteomes" id="UP000297668"/>
    </source>
</evidence>
<gene>
    <name evidence="3" type="ORF">E0687_11015</name>
</gene>
<feature type="domain" description="UmuC" evidence="2">
    <location>
        <begin position="17"/>
        <end position="69"/>
    </location>
</feature>
<name>A0A4Y9FA14_9DEIN</name>
<dbReference type="EMBL" id="SJZF01000023">
    <property type="protein sequence ID" value="TFU25379.1"/>
    <property type="molecule type" value="Genomic_DNA"/>
</dbReference>
<dbReference type="SUPFAM" id="SSF56672">
    <property type="entry name" value="DNA/RNA polymerases"/>
    <property type="match status" value="1"/>
</dbReference>
<evidence type="ECO:0000259" key="2">
    <source>
        <dbReference type="PROSITE" id="PS50173"/>
    </source>
</evidence>
<organism evidence="3 4">
    <name type="scientific">Thermus tengchongensis</name>
    <dbReference type="NCBI Taxonomy" id="1214928"/>
    <lineage>
        <taxon>Bacteria</taxon>
        <taxon>Thermotogati</taxon>
        <taxon>Deinococcota</taxon>
        <taxon>Deinococci</taxon>
        <taxon>Thermales</taxon>
        <taxon>Thermaceae</taxon>
        <taxon>Thermus</taxon>
    </lineage>
</organism>
<evidence type="ECO:0000256" key="1">
    <source>
        <dbReference type="SAM" id="MobiDB-lite"/>
    </source>
</evidence>
<dbReference type="InterPro" id="IPR043502">
    <property type="entry name" value="DNA/RNA_pol_sf"/>
</dbReference>
<dbReference type="RefSeq" id="WP_135260867.1">
    <property type="nucleotide sequence ID" value="NZ_SJZF01000023.1"/>
</dbReference>
<evidence type="ECO:0000313" key="3">
    <source>
        <dbReference type="EMBL" id="TFU25379.1"/>
    </source>
</evidence>
<sequence>MVAAALFLPWPVWLWRRENPALEGLPVAVHRGGKVAALSPLARKLGLREGMTLEAARARVESLQLLPYPPRAEEAWKDLLAELHRLTPWVEALGPGVALLRLTPLEARLLAQGYRARVGVAPWREVALLAAWSAPEGEARAVEEAEAFLDRLPLRFLQGVGLTPEGLEKLRLLGLKRVGELRRWRPSQVAAYLREGRQLLPYLFGPWRKEVARFREEERAEAEVLLDPPAEASEGLFRHLARLLARRLAGRAAQRVAVVALAEGLALRGEHLAKEPLREEEGLYLALVAAFRRSGAWGMPLGGVRGEALGLLRPARQEGLFQREGEGLKALLAHHPGLFLRVEVVDPDALAPEWGFRYRPWEVGDAALPGTGAGLLRGGTAPVGGLQGKEEGGAPPGPLAGGGAVVAPRGRPRLLSAGGAGRAPS</sequence>
<dbReference type="PROSITE" id="PS50173">
    <property type="entry name" value="UMUC"/>
    <property type="match status" value="1"/>
</dbReference>
<dbReference type="Pfam" id="PF00817">
    <property type="entry name" value="IMS"/>
    <property type="match status" value="1"/>
</dbReference>
<accession>A0A4Y9FA14</accession>
<proteinExistence type="predicted"/>
<dbReference type="InterPro" id="IPR001126">
    <property type="entry name" value="UmuC"/>
</dbReference>
<dbReference type="GO" id="GO:0006281">
    <property type="term" value="P:DNA repair"/>
    <property type="evidence" value="ECO:0007669"/>
    <property type="project" value="InterPro"/>
</dbReference>
<feature type="region of interest" description="Disordered" evidence="1">
    <location>
        <begin position="379"/>
        <end position="425"/>
    </location>
</feature>
<reference evidence="3 4" key="1">
    <citation type="submission" date="2019-03" db="EMBL/GenBank/DDBJ databases">
        <title>Thermus tengchongensis species for the arsenic transformation mechanism.</title>
        <authorList>
            <person name="Yuan G.C."/>
        </authorList>
    </citation>
    <scope>NUCLEOTIDE SEQUENCE [LARGE SCALE GENOMIC DNA]</scope>
    <source>
        <strain evidence="3 4">15W</strain>
    </source>
</reference>
<dbReference type="AlphaFoldDB" id="A0A4Y9FA14"/>